<feature type="transmembrane region" description="Helical" evidence="1">
    <location>
        <begin position="29"/>
        <end position="52"/>
    </location>
</feature>
<dbReference type="EMBL" id="KN817592">
    <property type="protein sequence ID" value="KJA18176.1"/>
    <property type="molecule type" value="Genomic_DNA"/>
</dbReference>
<feature type="transmembrane region" description="Helical" evidence="1">
    <location>
        <begin position="72"/>
        <end position="90"/>
    </location>
</feature>
<sequence>MPPKPSSLLSTITNNLKPHKAEAIQRIRFNTLCLVATLILSYLLPAPSLLVASRTVFRGTNHQTWSVEWFKQWFAFGEVSLVALLGYNIVEAAFAIKYPRAPLAPIASPAKPRTQASSLATPKRAFKILSPHTTPQAQKPFAFSPSASTSLGSSVPYAQSPISTPSRVLHYSALPSSSTTTQSSSTSDFLATPSPVISAYRGKHISAEIGRALDGSYLSRIMQDDTTDD</sequence>
<dbReference type="STRING" id="945553.A0A0D2NN50"/>
<organism evidence="2 3">
    <name type="scientific">Hypholoma sublateritium (strain FD-334 SS-4)</name>
    <dbReference type="NCBI Taxonomy" id="945553"/>
    <lineage>
        <taxon>Eukaryota</taxon>
        <taxon>Fungi</taxon>
        <taxon>Dikarya</taxon>
        <taxon>Basidiomycota</taxon>
        <taxon>Agaricomycotina</taxon>
        <taxon>Agaricomycetes</taxon>
        <taxon>Agaricomycetidae</taxon>
        <taxon>Agaricales</taxon>
        <taxon>Agaricineae</taxon>
        <taxon>Strophariaceae</taxon>
        <taxon>Hypholoma</taxon>
    </lineage>
</organism>
<accession>A0A0D2NN50</accession>
<dbReference type="Proteomes" id="UP000054270">
    <property type="component" value="Unassembled WGS sequence"/>
</dbReference>
<evidence type="ECO:0000256" key="1">
    <source>
        <dbReference type="SAM" id="Phobius"/>
    </source>
</evidence>
<proteinExistence type="predicted"/>
<dbReference type="OMA" id="PYYYLCA"/>
<keyword evidence="1" id="KW-1133">Transmembrane helix</keyword>
<protein>
    <submittedName>
        <fullName evidence="2">Uncharacterized protein</fullName>
    </submittedName>
</protein>
<dbReference type="AlphaFoldDB" id="A0A0D2NN50"/>
<keyword evidence="1" id="KW-0472">Membrane</keyword>
<name>A0A0D2NN50_HYPSF</name>
<reference evidence="3" key="1">
    <citation type="submission" date="2014-04" db="EMBL/GenBank/DDBJ databases">
        <title>Evolutionary Origins and Diversification of the Mycorrhizal Mutualists.</title>
        <authorList>
            <consortium name="DOE Joint Genome Institute"/>
            <consortium name="Mycorrhizal Genomics Consortium"/>
            <person name="Kohler A."/>
            <person name="Kuo A."/>
            <person name="Nagy L.G."/>
            <person name="Floudas D."/>
            <person name="Copeland A."/>
            <person name="Barry K.W."/>
            <person name="Cichocki N."/>
            <person name="Veneault-Fourrey C."/>
            <person name="LaButti K."/>
            <person name="Lindquist E.A."/>
            <person name="Lipzen A."/>
            <person name="Lundell T."/>
            <person name="Morin E."/>
            <person name="Murat C."/>
            <person name="Riley R."/>
            <person name="Ohm R."/>
            <person name="Sun H."/>
            <person name="Tunlid A."/>
            <person name="Henrissat B."/>
            <person name="Grigoriev I.V."/>
            <person name="Hibbett D.S."/>
            <person name="Martin F."/>
        </authorList>
    </citation>
    <scope>NUCLEOTIDE SEQUENCE [LARGE SCALE GENOMIC DNA]</scope>
    <source>
        <strain evidence="3">FD-334 SS-4</strain>
    </source>
</reference>
<gene>
    <name evidence="2" type="ORF">HYPSUDRAFT_145387</name>
</gene>
<evidence type="ECO:0000313" key="2">
    <source>
        <dbReference type="EMBL" id="KJA18176.1"/>
    </source>
</evidence>
<keyword evidence="3" id="KW-1185">Reference proteome</keyword>
<keyword evidence="1" id="KW-0812">Transmembrane</keyword>
<dbReference type="OrthoDB" id="3248709at2759"/>
<evidence type="ECO:0000313" key="3">
    <source>
        <dbReference type="Proteomes" id="UP000054270"/>
    </source>
</evidence>